<protein>
    <submittedName>
        <fullName evidence="1">Uncharacterized protein</fullName>
    </submittedName>
</protein>
<dbReference type="Proteomes" id="UP000028487">
    <property type="component" value="Unassembled WGS sequence"/>
</dbReference>
<dbReference type="EMBL" id="CBSV010000027">
    <property type="protein sequence ID" value="CDG99844.1"/>
    <property type="molecule type" value="Genomic_DNA"/>
</dbReference>
<organism evidence="1">
    <name type="scientific">Xenorhabdus bovienii str. feltiae Moldova</name>
    <dbReference type="NCBI Taxonomy" id="1398200"/>
    <lineage>
        <taxon>Bacteria</taxon>
        <taxon>Pseudomonadati</taxon>
        <taxon>Pseudomonadota</taxon>
        <taxon>Gammaproteobacteria</taxon>
        <taxon>Enterobacterales</taxon>
        <taxon>Morganellaceae</taxon>
        <taxon>Xenorhabdus</taxon>
    </lineage>
</organism>
<name>A0A077NMP3_XENBV</name>
<accession>A0A077NMP3</accession>
<proteinExistence type="predicted"/>
<gene>
    <name evidence="1" type="ORF">XBFM1_1220001</name>
</gene>
<dbReference type="AlphaFoldDB" id="A0A077NMP3"/>
<dbReference type="HOGENOM" id="CLU_2588907_0_0_6"/>
<reference evidence="1" key="1">
    <citation type="submission" date="2013-07" db="EMBL/GenBank/DDBJ databases">
        <title>Sub-species coevolution in mutualistic symbiosis.</title>
        <authorList>
            <person name="Murfin K."/>
            <person name="Klassen J."/>
            <person name="Lee M."/>
            <person name="Forst S."/>
            <person name="Stock P."/>
            <person name="Goodrich-Blair H."/>
        </authorList>
    </citation>
    <scope>NUCLEOTIDE SEQUENCE [LARGE SCALE GENOMIC DNA]</scope>
    <source>
        <strain evidence="1">Feltiae Moldova</strain>
    </source>
</reference>
<comment type="caution">
    <text evidence="1">The sequence shown here is derived from an EMBL/GenBank/DDBJ whole genome shotgun (WGS) entry which is preliminary data.</text>
</comment>
<evidence type="ECO:0000313" key="1">
    <source>
        <dbReference type="EMBL" id="CDG99844.1"/>
    </source>
</evidence>
<sequence length="80" mass="8759">MGVVRRNRPKFCYFSGGAGFRMTEIPEYRQSPGAVFVPLSGALGKAALIGHDSKALTWYSYAFLRGSQNDGDDRSCLPVL</sequence>